<feature type="region of interest" description="Disordered" evidence="1">
    <location>
        <begin position="52"/>
        <end position="82"/>
    </location>
</feature>
<sequence length="293" mass="31963">MDFVVEFVKIDCTSFTPMQAFLTRLRNIFDRVPEEYEDAFKKHVNMMMDAGRESELSEGSDDETDCHCRSDVDSEGESSQDIEMATVRRKPWVLAKLAAPETLEATSGGTTKQVPAGTTQAAPAPSTTAPAGPNNTPDAPLFHDDELVVETPSPDPSKRRSPARKPIVLDSTLVLDIIQSFGKAEMERLAQAAHDRLVGLEITVERSNKLVTETLTDERATSIVSAFYRDMLGNAQSSATRTITGPSPRTAHELVLSTLRGDMPKTVYGEAQPLAVFGSRDQANRALKSNAAH</sequence>
<keyword evidence="3" id="KW-1185">Reference proteome</keyword>
<reference evidence="2" key="1">
    <citation type="journal article" date="2023" name="Mol. Phylogenet. Evol.">
        <title>Genome-scale phylogeny and comparative genomics of the fungal order Sordariales.</title>
        <authorList>
            <person name="Hensen N."/>
            <person name="Bonometti L."/>
            <person name="Westerberg I."/>
            <person name="Brannstrom I.O."/>
            <person name="Guillou S."/>
            <person name="Cros-Aarteil S."/>
            <person name="Calhoun S."/>
            <person name="Haridas S."/>
            <person name="Kuo A."/>
            <person name="Mondo S."/>
            <person name="Pangilinan J."/>
            <person name="Riley R."/>
            <person name="LaButti K."/>
            <person name="Andreopoulos B."/>
            <person name="Lipzen A."/>
            <person name="Chen C."/>
            <person name="Yan M."/>
            <person name="Daum C."/>
            <person name="Ng V."/>
            <person name="Clum A."/>
            <person name="Steindorff A."/>
            <person name="Ohm R.A."/>
            <person name="Martin F."/>
            <person name="Silar P."/>
            <person name="Natvig D.O."/>
            <person name="Lalanne C."/>
            <person name="Gautier V."/>
            <person name="Ament-Velasquez S.L."/>
            <person name="Kruys A."/>
            <person name="Hutchinson M.I."/>
            <person name="Powell A.J."/>
            <person name="Barry K."/>
            <person name="Miller A.N."/>
            <person name="Grigoriev I.V."/>
            <person name="Debuchy R."/>
            <person name="Gladieux P."/>
            <person name="Hiltunen Thoren M."/>
            <person name="Johannesson H."/>
        </authorList>
    </citation>
    <scope>NUCLEOTIDE SEQUENCE</scope>
    <source>
        <strain evidence="2">CBS 958.72</strain>
    </source>
</reference>
<feature type="compositionally biased region" description="Polar residues" evidence="1">
    <location>
        <begin position="104"/>
        <end position="113"/>
    </location>
</feature>
<accession>A0AAE0KH13</accession>
<evidence type="ECO:0000313" key="3">
    <source>
        <dbReference type="Proteomes" id="UP001287356"/>
    </source>
</evidence>
<dbReference type="EMBL" id="JAULSN010000003">
    <property type="protein sequence ID" value="KAK3376401.1"/>
    <property type="molecule type" value="Genomic_DNA"/>
</dbReference>
<evidence type="ECO:0000313" key="2">
    <source>
        <dbReference type="EMBL" id="KAK3376401.1"/>
    </source>
</evidence>
<organism evidence="2 3">
    <name type="scientific">Lasiosphaeria ovina</name>
    <dbReference type="NCBI Taxonomy" id="92902"/>
    <lineage>
        <taxon>Eukaryota</taxon>
        <taxon>Fungi</taxon>
        <taxon>Dikarya</taxon>
        <taxon>Ascomycota</taxon>
        <taxon>Pezizomycotina</taxon>
        <taxon>Sordariomycetes</taxon>
        <taxon>Sordariomycetidae</taxon>
        <taxon>Sordariales</taxon>
        <taxon>Lasiosphaeriaceae</taxon>
        <taxon>Lasiosphaeria</taxon>
    </lineage>
</organism>
<comment type="caution">
    <text evidence="2">The sequence shown here is derived from an EMBL/GenBank/DDBJ whole genome shotgun (WGS) entry which is preliminary data.</text>
</comment>
<protein>
    <submittedName>
        <fullName evidence="2">Uncharacterized protein</fullName>
    </submittedName>
</protein>
<dbReference type="Proteomes" id="UP001287356">
    <property type="component" value="Unassembled WGS sequence"/>
</dbReference>
<gene>
    <name evidence="2" type="ORF">B0T24DRAFT_592076</name>
</gene>
<dbReference type="AlphaFoldDB" id="A0AAE0KH13"/>
<reference evidence="2" key="2">
    <citation type="submission" date="2023-06" db="EMBL/GenBank/DDBJ databases">
        <authorList>
            <consortium name="Lawrence Berkeley National Laboratory"/>
            <person name="Haridas S."/>
            <person name="Hensen N."/>
            <person name="Bonometti L."/>
            <person name="Westerberg I."/>
            <person name="Brannstrom I.O."/>
            <person name="Guillou S."/>
            <person name="Cros-Aarteil S."/>
            <person name="Calhoun S."/>
            <person name="Kuo A."/>
            <person name="Mondo S."/>
            <person name="Pangilinan J."/>
            <person name="Riley R."/>
            <person name="Labutti K."/>
            <person name="Andreopoulos B."/>
            <person name="Lipzen A."/>
            <person name="Chen C."/>
            <person name="Yanf M."/>
            <person name="Daum C."/>
            <person name="Ng V."/>
            <person name="Clum A."/>
            <person name="Steindorff A."/>
            <person name="Ohm R."/>
            <person name="Martin F."/>
            <person name="Silar P."/>
            <person name="Natvig D."/>
            <person name="Lalanne C."/>
            <person name="Gautier V."/>
            <person name="Ament-Velasquez S.L."/>
            <person name="Kruys A."/>
            <person name="Hutchinson M.I."/>
            <person name="Powell A.J."/>
            <person name="Barry K."/>
            <person name="Miller A.N."/>
            <person name="Grigoriev I.V."/>
            <person name="Debuchy R."/>
            <person name="Gladieux P."/>
            <person name="Thoren M.H."/>
            <person name="Johannesson H."/>
        </authorList>
    </citation>
    <scope>NUCLEOTIDE SEQUENCE</scope>
    <source>
        <strain evidence="2">CBS 958.72</strain>
    </source>
</reference>
<name>A0AAE0KH13_9PEZI</name>
<proteinExistence type="predicted"/>
<evidence type="ECO:0000256" key="1">
    <source>
        <dbReference type="SAM" id="MobiDB-lite"/>
    </source>
</evidence>
<feature type="compositionally biased region" description="Low complexity" evidence="1">
    <location>
        <begin position="115"/>
        <end position="140"/>
    </location>
</feature>
<feature type="region of interest" description="Disordered" evidence="1">
    <location>
        <begin position="103"/>
        <end position="142"/>
    </location>
</feature>